<protein>
    <submittedName>
        <fullName evidence="1">Uncharacterized protein</fullName>
    </submittedName>
</protein>
<proteinExistence type="predicted"/>
<evidence type="ECO:0000313" key="2">
    <source>
        <dbReference type="Proteomes" id="UP000620124"/>
    </source>
</evidence>
<accession>A0A8H6Z769</accession>
<evidence type="ECO:0000313" key="1">
    <source>
        <dbReference type="EMBL" id="KAF7371854.1"/>
    </source>
</evidence>
<gene>
    <name evidence="1" type="ORF">MVEN_00042200</name>
</gene>
<dbReference type="Proteomes" id="UP000620124">
    <property type="component" value="Unassembled WGS sequence"/>
</dbReference>
<sequence>MCVTTQLTKSPREPDDDLRGYIFTVPSIEEAKAALKAINDLLRPLRNTGAGYKKYPIGSKWNSASLVAAQAAQKGPWTAQKLMQWTSAFMKEPKNIPTSPYGSWNKERSVLEDADVANEIALHLQSLRKYVKATGIVCYIDQLEVKKNLGLKKRFHLVTAQR</sequence>
<dbReference type="AlphaFoldDB" id="A0A8H6Z769"/>
<reference evidence="1" key="1">
    <citation type="submission" date="2020-05" db="EMBL/GenBank/DDBJ databases">
        <title>Mycena genomes resolve the evolution of fungal bioluminescence.</title>
        <authorList>
            <person name="Tsai I.J."/>
        </authorList>
    </citation>
    <scope>NUCLEOTIDE SEQUENCE</scope>
    <source>
        <strain evidence="1">CCC161011</strain>
    </source>
</reference>
<keyword evidence="2" id="KW-1185">Reference proteome</keyword>
<dbReference type="OrthoDB" id="6511194at2759"/>
<name>A0A8H6Z769_9AGAR</name>
<organism evidence="1 2">
    <name type="scientific">Mycena venus</name>
    <dbReference type="NCBI Taxonomy" id="2733690"/>
    <lineage>
        <taxon>Eukaryota</taxon>
        <taxon>Fungi</taxon>
        <taxon>Dikarya</taxon>
        <taxon>Basidiomycota</taxon>
        <taxon>Agaricomycotina</taxon>
        <taxon>Agaricomycetes</taxon>
        <taxon>Agaricomycetidae</taxon>
        <taxon>Agaricales</taxon>
        <taxon>Marasmiineae</taxon>
        <taxon>Mycenaceae</taxon>
        <taxon>Mycena</taxon>
    </lineage>
</organism>
<comment type="caution">
    <text evidence="1">The sequence shown here is derived from an EMBL/GenBank/DDBJ whole genome shotgun (WGS) entry which is preliminary data.</text>
</comment>
<dbReference type="EMBL" id="JACAZI010000001">
    <property type="protein sequence ID" value="KAF7371854.1"/>
    <property type="molecule type" value="Genomic_DNA"/>
</dbReference>